<dbReference type="OrthoDB" id="189514at2759"/>
<reference evidence="1" key="1">
    <citation type="submission" date="2021-02" db="EMBL/GenBank/DDBJ databases">
        <title>First Annotated Genome of the Yellow-green Alga Tribonema minus.</title>
        <authorList>
            <person name="Mahan K.M."/>
        </authorList>
    </citation>
    <scope>NUCLEOTIDE SEQUENCE</scope>
    <source>
        <strain evidence="1">UTEX B ZZ1240</strain>
    </source>
</reference>
<gene>
    <name evidence="1" type="ORF">JKP88DRAFT_178923</name>
</gene>
<protein>
    <submittedName>
        <fullName evidence="1">Uncharacterized protein</fullName>
    </submittedName>
</protein>
<comment type="caution">
    <text evidence="1">The sequence shown here is derived from an EMBL/GenBank/DDBJ whole genome shotgun (WGS) entry which is preliminary data.</text>
</comment>
<dbReference type="SUPFAM" id="SSF55961">
    <property type="entry name" value="Bet v1-like"/>
    <property type="match status" value="1"/>
</dbReference>
<dbReference type="EMBL" id="JAFCMP010000089">
    <property type="protein sequence ID" value="KAG5187518.1"/>
    <property type="molecule type" value="Genomic_DNA"/>
</dbReference>
<dbReference type="Proteomes" id="UP000664859">
    <property type="component" value="Unassembled WGS sequence"/>
</dbReference>
<keyword evidence="2" id="KW-1185">Reference proteome</keyword>
<sequence>MDTVREVRLLGARGPATHAEFVISRFRLLVRVLLTARPSAGTVEFQLDPTAAGAGLFKEARGVWYVEPAPEGRAGVSRVWLVASLRVQRAVPGFLVDYAAARALPRATAWVKPACERVQAARDREAARRAAAAAAAAATAGAHGAPANAVVARRRSGGGNAA</sequence>
<dbReference type="Gene3D" id="3.30.530.20">
    <property type="match status" value="1"/>
</dbReference>
<dbReference type="InterPro" id="IPR023393">
    <property type="entry name" value="START-like_dom_sf"/>
</dbReference>
<organism evidence="1 2">
    <name type="scientific">Tribonema minus</name>
    <dbReference type="NCBI Taxonomy" id="303371"/>
    <lineage>
        <taxon>Eukaryota</taxon>
        <taxon>Sar</taxon>
        <taxon>Stramenopiles</taxon>
        <taxon>Ochrophyta</taxon>
        <taxon>PX clade</taxon>
        <taxon>Xanthophyceae</taxon>
        <taxon>Tribonematales</taxon>
        <taxon>Tribonemataceae</taxon>
        <taxon>Tribonema</taxon>
    </lineage>
</organism>
<evidence type="ECO:0000313" key="1">
    <source>
        <dbReference type="EMBL" id="KAG5187518.1"/>
    </source>
</evidence>
<name>A0A835ZEL5_9STRA</name>
<dbReference type="AlphaFoldDB" id="A0A835ZEL5"/>
<evidence type="ECO:0000313" key="2">
    <source>
        <dbReference type="Proteomes" id="UP000664859"/>
    </source>
</evidence>
<accession>A0A835ZEL5</accession>
<proteinExistence type="predicted"/>